<dbReference type="InterPro" id="IPR059080">
    <property type="entry name" value="WHD_PTC1"/>
</dbReference>
<name>A0ABS8UPV3_DATST</name>
<reference evidence="2 3" key="1">
    <citation type="journal article" date="2021" name="BMC Genomics">
        <title>Datura genome reveals duplications of psychoactive alkaloid biosynthetic genes and high mutation rate following tissue culture.</title>
        <authorList>
            <person name="Rajewski A."/>
            <person name="Carter-House D."/>
            <person name="Stajich J."/>
            <person name="Litt A."/>
        </authorList>
    </citation>
    <scope>NUCLEOTIDE SEQUENCE [LARGE SCALE GENOMIC DNA]</scope>
    <source>
        <strain evidence="2">AR-01</strain>
    </source>
</reference>
<dbReference type="Pfam" id="PF25874">
    <property type="entry name" value="WHD_plant_repro"/>
    <property type="match status" value="1"/>
</dbReference>
<evidence type="ECO:0000313" key="3">
    <source>
        <dbReference type="Proteomes" id="UP000823775"/>
    </source>
</evidence>
<comment type="caution">
    <text evidence="2">The sequence shown here is derived from an EMBL/GenBank/DDBJ whole genome shotgun (WGS) entry which is preliminary data.</text>
</comment>
<dbReference type="EMBL" id="JACEIK010002283">
    <property type="protein sequence ID" value="MCD9560208.1"/>
    <property type="molecule type" value="Genomic_DNA"/>
</dbReference>
<evidence type="ECO:0000259" key="1">
    <source>
        <dbReference type="Pfam" id="PF25874"/>
    </source>
</evidence>
<feature type="domain" description="PTC1-like winged helix-turn-helix" evidence="1">
    <location>
        <begin position="1"/>
        <end position="53"/>
    </location>
</feature>
<proteinExistence type="predicted"/>
<keyword evidence="3" id="KW-1185">Reference proteome</keyword>
<sequence>MSGKEAGDAARLHIGNLGLHYVLKSMNNVIVVGYVVHRVVNQAMSALGYLIQELRNVDQPEKEKLPSPIVLDSKQFVKVWPFRVDLDESLLRFICCILLSSSGLKVVLAKGYPH</sequence>
<gene>
    <name evidence="2" type="ORF">HAX54_018707</name>
</gene>
<accession>A0ABS8UPV3</accession>
<protein>
    <recommendedName>
        <fullName evidence="1">PTC1-like winged helix-turn-helix domain-containing protein</fullName>
    </recommendedName>
</protein>
<organism evidence="2 3">
    <name type="scientific">Datura stramonium</name>
    <name type="common">Jimsonweed</name>
    <name type="synonym">Common thornapple</name>
    <dbReference type="NCBI Taxonomy" id="4076"/>
    <lineage>
        <taxon>Eukaryota</taxon>
        <taxon>Viridiplantae</taxon>
        <taxon>Streptophyta</taxon>
        <taxon>Embryophyta</taxon>
        <taxon>Tracheophyta</taxon>
        <taxon>Spermatophyta</taxon>
        <taxon>Magnoliopsida</taxon>
        <taxon>eudicotyledons</taxon>
        <taxon>Gunneridae</taxon>
        <taxon>Pentapetalae</taxon>
        <taxon>asterids</taxon>
        <taxon>lamiids</taxon>
        <taxon>Solanales</taxon>
        <taxon>Solanaceae</taxon>
        <taxon>Solanoideae</taxon>
        <taxon>Datureae</taxon>
        <taxon>Datura</taxon>
    </lineage>
</organism>
<dbReference type="Proteomes" id="UP000823775">
    <property type="component" value="Unassembled WGS sequence"/>
</dbReference>
<evidence type="ECO:0000313" key="2">
    <source>
        <dbReference type="EMBL" id="MCD9560208.1"/>
    </source>
</evidence>